<dbReference type="PRINTS" id="PR00385">
    <property type="entry name" value="P450"/>
</dbReference>
<dbReference type="Gene3D" id="1.10.630.10">
    <property type="entry name" value="Cytochrome P450"/>
    <property type="match status" value="1"/>
</dbReference>
<dbReference type="PANTHER" id="PTHR24291">
    <property type="entry name" value="CYTOCHROME P450 FAMILY 4"/>
    <property type="match status" value="1"/>
</dbReference>
<evidence type="ECO:0000256" key="4">
    <source>
        <dbReference type="ARBA" id="ARBA00022617"/>
    </source>
</evidence>
<sequence>MSVAAAVSWNFFAPSRFDAALLSSLPWVSVLLSCALLAIQCRRWFHAWTVLRPVPGPGTDWLPPLFLLSVYWKYRRHLHNNATSVVHRVINKVSKMYEGKTFKVYIGMSPVVVLQTPEAVEVLLSTKENTGKPNSYAFLKSWLGPKNLLTSKGEPWKAKARLFKSTFTSEHLETCMGVFNKNGAILEKRIEEMAAKSPYQPIVCYKNIQKCVLDIIGRAVMGIHLRLQNGERPEYARWFNYLTLLITVRYFRPWLWIQAVYDMTQEGKIWKDTVQNLEKTHLAVIERRKSALLRKLVEDKCADELDDELSFPAAVDCALKKHLTCPSYTLQEIEKDTTSVMFAAADSTSAALSWTLYLLGLNRDKQAKLHKELDDAFGRGVDHEFTLSDLKQLPYLECCLKESLRMCPPFPMIGRELDEELVLDGYTVPAGTTCMVNIHSLHRNKEQYDDPESYIPERFLPENCTKLHLFSFIPFSAGVRVCLGQRFVLVEVKVLLAKLLSKYTVESTQPLEEVNAAYEVVLKAKGGLRVWFRKRSESP</sequence>
<keyword evidence="9 10" id="KW-0479">Metal-binding</keyword>
<accession>A0AAQ4EUK0</accession>
<dbReference type="GO" id="GO:0005506">
    <property type="term" value="F:iron ion binding"/>
    <property type="evidence" value="ECO:0007669"/>
    <property type="project" value="InterPro"/>
</dbReference>
<dbReference type="Pfam" id="PF00067">
    <property type="entry name" value="p450"/>
    <property type="match status" value="1"/>
</dbReference>
<comment type="caution">
    <text evidence="11">The sequence shown here is derived from an EMBL/GenBank/DDBJ whole genome shotgun (WGS) entry which is preliminary data.</text>
</comment>
<protein>
    <recommendedName>
        <fullName evidence="13">Cytochrome</fullName>
    </recommendedName>
</protein>
<evidence type="ECO:0000313" key="12">
    <source>
        <dbReference type="Proteomes" id="UP001321473"/>
    </source>
</evidence>
<organism evidence="11 12">
    <name type="scientific">Amblyomma americanum</name>
    <name type="common">Lone star tick</name>
    <dbReference type="NCBI Taxonomy" id="6943"/>
    <lineage>
        <taxon>Eukaryota</taxon>
        <taxon>Metazoa</taxon>
        <taxon>Ecdysozoa</taxon>
        <taxon>Arthropoda</taxon>
        <taxon>Chelicerata</taxon>
        <taxon>Arachnida</taxon>
        <taxon>Acari</taxon>
        <taxon>Parasitiformes</taxon>
        <taxon>Ixodida</taxon>
        <taxon>Ixodoidea</taxon>
        <taxon>Ixodidae</taxon>
        <taxon>Amblyomminae</taxon>
        <taxon>Amblyomma</taxon>
    </lineage>
</organism>
<dbReference type="PANTHER" id="PTHR24291:SF189">
    <property type="entry name" value="CYTOCHROME P450 4C3-RELATED"/>
    <property type="match status" value="1"/>
</dbReference>
<proteinExistence type="inferred from homology"/>
<dbReference type="InterPro" id="IPR001128">
    <property type="entry name" value="Cyt_P450"/>
</dbReference>
<evidence type="ECO:0000256" key="5">
    <source>
        <dbReference type="ARBA" id="ARBA00022824"/>
    </source>
</evidence>
<gene>
    <name evidence="11" type="ORF">V5799_020304</name>
</gene>
<dbReference type="InterPro" id="IPR017972">
    <property type="entry name" value="Cyt_P450_CS"/>
</dbReference>
<keyword evidence="8" id="KW-0472">Membrane</keyword>
<dbReference type="GO" id="GO:0016705">
    <property type="term" value="F:oxidoreductase activity, acting on paired donors, with incorporation or reduction of molecular oxygen"/>
    <property type="evidence" value="ECO:0007669"/>
    <property type="project" value="InterPro"/>
</dbReference>
<keyword evidence="6 9" id="KW-0408">Iron</keyword>
<dbReference type="CDD" id="cd20628">
    <property type="entry name" value="CYP4"/>
    <property type="match status" value="1"/>
</dbReference>
<reference evidence="11 12" key="1">
    <citation type="journal article" date="2023" name="Arcadia Sci">
        <title>De novo assembly of a long-read Amblyomma americanum tick genome.</title>
        <authorList>
            <person name="Chou S."/>
            <person name="Poskanzer K.E."/>
            <person name="Rollins M."/>
            <person name="Thuy-Boun P.S."/>
        </authorList>
    </citation>
    <scope>NUCLEOTIDE SEQUENCE [LARGE SCALE GENOMIC DNA]</scope>
    <source>
        <strain evidence="11">F_SG_1</strain>
        <tissue evidence="11">Salivary glands</tissue>
    </source>
</reference>
<dbReference type="GO" id="GO:0005789">
    <property type="term" value="C:endoplasmic reticulum membrane"/>
    <property type="evidence" value="ECO:0007669"/>
    <property type="project" value="UniProtKB-SubCell"/>
</dbReference>
<evidence type="ECO:0000256" key="10">
    <source>
        <dbReference type="RuleBase" id="RU000461"/>
    </source>
</evidence>
<comment type="similarity">
    <text evidence="3 10">Belongs to the cytochrome P450 family.</text>
</comment>
<evidence type="ECO:0000256" key="3">
    <source>
        <dbReference type="ARBA" id="ARBA00010617"/>
    </source>
</evidence>
<name>A0AAQ4EUK0_AMBAM</name>
<evidence type="ECO:0008006" key="13">
    <source>
        <dbReference type="Google" id="ProtNLM"/>
    </source>
</evidence>
<comment type="cofactor">
    <cofactor evidence="1 9">
        <name>heme</name>
        <dbReference type="ChEBI" id="CHEBI:30413"/>
    </cofactor>
</comment>
<dbReference type="SUPFAM" id="SSF48264">
    <property type="entry name" value="Cytochrome P450"/>
    <property type="match status" value="1"/>
</dbReference>
<evidence type="ECO:0000256" key="7">
    <source>
        <dbReference type="ARBA" id="ARBA00023033"/>
    </source>
</evidence>
<feature type="binding site" description="axial binding residue" evidence="9">
    <location>
        <position position="482"/>
    </location>
    <ligand>
        <name>heme</name>
        <dbReference type="ChEBI" id="CHEBI:30413"/>
    </ligand>
    <ligandPart>
        <name>Fe</name>
        <dbReference type="ChEBI" id="CHEBI:18248"/>
    </ligandPart>
</feature>
<dbReference type="Proteomes" id="UP001321473">
    <property type="component" value="Unassembled WGS sequence"/>
</dbReference>
<dbReference type="PRINTS" id="PR00463">
    <property type="entry name" value="EP450I"/>
</dbReference>
<evidence type="ECO:0000256" key="6">
    <source>
        <dbReference type="ARBA" id="ARBA00023004"/>
    </source>
</evidence>
<dbReference type="InterPro" id="IPR036396">
    <property type="entry name" value="Cyt_P450_sf"/>
</dbReference>
<keyword evidence="7 10" id="KW-0503">Monooxygenase</keyword>
<dbReference type="PROSITE" id="PS00086">
    <property type="entry name" value="CYTOCHROME_P450"/>
    <property type="match status" value="1"/>
</dbReference>
<comment type="subcellular location">
    <subcellularLocation>
        <location evidence="2">Endoplasmic reticulum membrane</location>
    </subcellularLocation>
</comment>
<dbReference type="GO" id="GO:0004497">
    <property type="term" value="F:monooxygenase activity"/>
    <property type="evidence" value="ECO:0007669"/>
    <property type="project" value="UniProtKB-KW"/>
</dbReference>
<dbReference type="GO" id="GO:0020037">
    <property type="term" value="F:heme binding"/>
    <property type="evidence" value="ECO:0007669"/>
    <property type="project" value="InterPro"/>
</dbReference>
<evidence type="ECO:0000256" key="9">
    <source>
        <dbReference type="PIRSR" id="PIRSR602401-1"/>
    </source>
</evidence>
<dbReference type="InterPro" id="IPR050196">
    <property type="entry name" value="Cytochrome_P450_Monoox"/>
</dbReference>
<evidence type="ECO:0000256" key="2">
    <source>
        <dbReference type="ARBA" id="ARBA00004586"/>
    </source>
</evidence>
<keyword evidence="4 9" id="KW-0349">Heme</keyword>
<keyword evidence="12" id="KW-1185">Reference proteome</keyword>
<evidence type="ECO:0000256" key="8">
    <source>
        <dbReference type="ARBA" id="ARBA00023136"/>
    </source>
</evidence>
<dbReference type="AlphaFoldDB" id="A0AAQ4EUK0"/>
<keyword evidence="5" id="KW-0256">Endoplasmic reticulum</keyword>
<dbReference type="InterPro" id="IPR002401">
    <property type="entry name" value="Cyt_P450_E_grp-I"/>
</dbReference>
<evidence type="ECO:0000313" key="11">
    <source>
        <dbReference type="EMBL" id="KAK8778352.1"/>
    </source>
</evidence>
<dbReference type="EMBL" id="JARKHS020010851">
    <property type="protein sequence ID" value="KAK8778352.1"/>
    <property type="molecule type" value="Genomic_DNA"/>
</dbReference>
<keyword evidence="10" id="KW-0560">Oxidoreductase</keyword>
<evidence type="ECO:0000256" key="1">
    <source>
        <dbReference type="ARBA" id="ARBA00001971"/>
    </source>
</evidence>